<evidence type="ECO:0000313" key="2">
    <source>
        <dbReference type="EMBL" id="JAD21162.1"/>
    </source>
</evidence>
<dbReference type="AlphaFoldDB" id="A0A0A8YDL4"/>
<name>A0A0A8YDL4_ARUDO</name>
<evidence type="ECO:0000256" key="1">
    <source>
        <dbReference type="SAM" id="MobiDB-lite"/>
    </source>
</evidence>
<feature type="compositionally biased region" description="Basic residues" evidence="1">
    <location>
        <begin position="13"/>
        <end position="23"/>
    </location>
</feature>
<feature type="region of interest" description="Disordered" evidence="1">
    <location>
        <begin position="1"/>
        <end position="23"/>
    </location>
</feature>
<reference evidence="2" key="1">
    <citation type="submission" date="2014-09" db="EMBL/GenBank/DDBJ databases">
        <authorList>
            <person name="Magalhaes I.L.F."/>
            <person name="Oliveira U."/>
            <person name="Santos F.R."/>
            <person name="Vidigal T.H.D.A."/>
            <person name="Brescovit A.D."/>
            <person name="Santos A.J."/>
        </authorList>
    </citation>
    <scope>NUCLEOTIDE SEQUENCE</scope>
    <source>
        <tissue evidence="2">Shoot tissue taken approximately 20 cm above the soil surface</tissue>
    </source>
</reference>
<protein>
    <submittedName>
        <fullName evidence="2">Uncharacterized protein</fullName>
    </submittedName>
</protein>
<dbReference type="EMBL" id="GBRH01276733">
    <property type="protein sequence ID" value="JAD21162.1"/>
    <property type="molecule type" value="Transcribed_RNA"/>
</dbReference>
<sequence length="23" mass="2781">MTKEKYSTMKQNFNKKKIYPTDG</sequence>
<organism evidence="2">
    <name type="scientific">Arundo donax</name>
    <name type="common">Giant reed</name>
    <name type="synonym">Donax arundinaceus</name>
    <dbReference type="NCBI Taxonomy" id="35708"/>
    <lineage>
        <taxon>Eukaryota</taxon>
        <taxon>Viridiplantae</taxon>
        <taxon>Streptophyta</taxon>
        <taxon>Embryophyta</taxon>
        <taxon>Tracheophyta</taxon>
        <taxon>Spermatophyta</taxon>
        <taxon>Magnoliopsida</taxon>
        <taxon>Liliopsida</taxon>
        <taxon>Poales</taxon>
        <taxon>Poaceae</taxon>
        <taxon>PACMAD clade</taxon>
        <taxon>Arundinoideae</taxon>
        <taxon>Arundineae</taxon>
        <taxon>Arundo</taxon>
    </lineage>
</organism>
<reference evidence="2" key="2">
    <citation type="journal article" date="2015" name="Data Brief">
        <title>Shoot transcriptome of the giant reed, Arundo donax.</title>
        <authorList>
            <person name="Barrero R.A."/>
            <person name="Guerrero F.D."/>
            <person name="Moolhuijzen P."/>
            <person name="Goolsby J.A."/>
            <person name="Tidwell J."/>
            <person name="Bellgard S.E."/>
            <person name="Bellgard M.I."/>
        </authorList>
    </citation>
    <scope>NUCLEOTIDE SEQUENCE</scope>
    <source>
        <tissue evidence="2">Shoot tissue taken approximately 20 cm above the soil surface</tissue>
    </source>
</reference>
<proteinExistence type="predicted"/>
<accession>A0A0A8YDL4</accession>